<dbReference type="GO" id="GO:0006829">
    <property type="term" value="P:zinc ion transport"/>
    <property type="evidence" value="ECO:0007669"/>
    <property type="project" value="UniProtKB-KW"/>
</dbReference>
<evidence type="ECO:0000256" key="8">
    <source>
        <dbReference type="ARBA" id="ARBA00023065"/>
    </source>
</evidence>
<evidence type="ECO:0000313" key="12">
    <source>
        <dbReference type="Proteomes" id="UP000005953"/>
    </source>
</evidence>
<protein>
    <submittedName>
        <fullName evidence="11">ABC-type Mn/Zn transport system, ATPase component</fullName>
    </submittedName>
</protein>
<dbReference type="GO" id="GO:0005524">
    <property type="term" value="F:ATP binding"/>
    <property type="evidence" value="ECO:0007669"/>
    <property type="project" value="UniProtKB-KW"/>
</dbReference>
<dbReference type="PROSITE" id="PS00211">
    <property type="entry name" value="ABC_TRANSPORTER_1"/>
    <property type="match status" value="1"/>
</dbReference>
<dbReference type="STRING" id="314283.MED297_11285"/>
<evidence type="ECO:0000256" key="2">
    <source>
        <dbReference type="ARBA" id="ARBA00022475"/>
    </source>
</evidence>
<organism evidence="11 12">
    <name type="scientific">Reinekea blandensis MED297</name>
    <dbReference type="NCBI Taxonomy" id="314283"/>
    <lineage>
        <taxon>Bacteria</taxon>
        <taxon>Pseudomonadati</taxon>
        <taxon>Pseudomonadota</taxon>
        <taxon>Gammaproteobacteria</taxon>
        <taxon>Oceanospirillales</taxon>
        <taxon>Saccharospirillaceae</taxon>
        <taxon>Reinekea</taxon>
    </lineage>
</organism>
<keyword evidence="1" id="KW-0813">Transport</keyword>
<keyword evidence="6" id="KW-0864">Zinc transport</keyword>
<dbReference type="GO" id="GO:0016887">
    <property type="term" value="F:ATP hydrolysis activity"/>
    <property type="evidence" value="ECO:0007669"/>
    <property type="project" value="InterPro"/>
</dbReference>
<proteinExistence type="predicted"/>
<feature type="domain" description="ABC transporter" evidence="10">
    <location>
        <begin position="1"/>
        <end position="197"/>
    </location>
</feature>
<dbReference type="PANTHER" id="PTHR42734:SF9">
    <property type="entry name" value="ZINC IMPORT ATP-BINDING PROTEIN ZNUC"/>
    <property type="match status" value="1"/>
</dbReference>
<evidence type="ECO:0000256" key="9">
    <source>
        <dbReference type="ARBA" id="ARBA00023136"/>
    </source>
</evidence>
<dbReference type="HOGENOM" id="CLU_000604_1_11_6"/>
<evidence type="ECO:0000256" key="3">
    <source>
        <dbReference type="ARBA" id="ARBA00022741"/>
    </source>
</evidence>
<evidence type="ECO:0000256" key="7">
    <source>
        <dbReference type="ARBA" id="ARBA00022967"/>
    </source>
</evidence>
<dbReference type="Proteomes" id="UP000005953">
    <property type="component" value="Unassembled WGS sequence"/>
</dbReference>
<keyword evidence="12" id="KW-1185">Reference proteome</keyword>
<dbReference type="Pfam" id="PF00005">
    <property type="entry name" value="ABC_tran"/>
    <property type="match status" value="1"/>
</dbReference>
<evidence type="ECO:0000256" key="6">
    <source>
        <dbReference type="ARBA" id="ARBA00022906"/>
    </source>
</evidence>
<keyword evidence="2" id="KW-1003">Cell membrane</keyword>
<reference evidence="11 12" key="1">
    <citation type="submission" date="2006-02" db="EMBL/GenBank/DDBJ databases">
        <authorList>
            <person name="Pinhassi J."/>
            <person name="Pedros-Alio C."/>
            <person name="Ferriera S."/>
            <person name="Johnson J."/>
            <person name="Kravitz S."/>
            <person name="Halpern A."/>
            <person name="Remington K."/>
            <person name="Beeson K."/>
            <person name="Tran B."/>
            <person name="Rogers Y.-H."/>
            <person name="Friedman R."/>
            <person name="Venter J.C."/>
        </authorList>
    </citation>
    <scope>NUCLEOTIDE SEQUENCE [LARGE SCALE GENOMIC DNA]</scope>
    <source>
        <strain evidence="11 12">MED297</strain>
    </source>
</reference>
<dbReference type="Gene3D" id="3.40.50.300">
    <property type="entry name" value="P-loop containing nucleotide triphosphate hydrolases"/>
    <property type="match status" value="1"/>
</dbReference>
<dbReference type="InterPro" id="IPR050153">
    <property type="entry name" value="Metal_Ion_Import_ABC"/>
</dbReference>
<dbReference type="EMBL" id="AAOE01000003">
    <property type="protein sequence ID" value="EAR10595.1"/>
    <property type="molecule type" value="Genomic_DNA"/>
</dbReference>
<dbReference type="InterPro" id="IPR027417">
    <property type="entry name" value="P-loop_NTPase"/>
</dbReference>
<dbReference type="InterPro" id="IPR003593">
    <property type="entry name" value="AAA+_ATPase"/>
</dbReference>
<keyword evidence="9" id="KW-0472">Membrane</keyword>
<evidence type="ECO:0000256" key="1">
    <source>
        <dbReference type="ARBA" id="ARBA00022448"/>
    </source>
</evidence>
<keyword evidence="7" id="KW-1278">Translocase</keyword>
<keyword evidence="5" id="KW-0067">ATP-binding</keyword>
<keyword evidence="8" id="KW-0406">Ion transport</keyword>
<comment type="caution">
    <text evidence="11">The sequence shown here is derived from an EMBL/GenBank/DDBJ whole genome shotgun (WGS) entry which is preliminary data.</text>
</comment>
<evidence type="ECO:0000313" key="11">
    <source>
        <dbReference type="EMBL" id="EAR10595.1"/>
    </source>
</evidence>
<dbReference type="SUPFAM" id="SSF52540">
    <property type="entry name" value="P-loop containing nucleoside triphosphate hydrolases"/>
    <property type="match status" value="1"/>
</dbReference>
<accession>A4BAY2</accession>
<dbReference type="PANTHER" id="PTHR42734">
    <property type="entry name" value="METAL TRANSPORT SYSTEM ATP-BINDING PROTEIN TM_0124-RELATED"/>
    <property type="match status" value="1"/>
</dbReference>
<evidence type="ECO:0000256" key="5">
    <source>
        <dbReference type="ARBA" id="ARBA00022840"/>
    </source>
</evidence>
<keyword evidence="3" id="KW-0547">Nucleotide-binding</keyword>
<dbReference type="InterPro" id="IPR003439">
    <property type="entry name" value="ABC_transporter-like_ATP-bd"/>
</dbReference>
<dbReference type="SMART" id="SM00382">
    <property type="entry name" value="AAA"/>
    <property type="match status" value="1"/>
</dbReference>
<dbReference type="PROSITE" id="PS50893">
    <property type="entry name" value="ABC_TRANSPORTER_2"/>
    <property type="match status" value="1"/>
</dbReference>
<sequence length="209" mass="22620">MGVEAGEIVTLVGPNGSGKTSLLKTLIGALTPSQGRVLKDQGLRLAYVPQKLHVEPMLPMTVARFLSLPKKKTASSIAQALTAAGVPGIEKQSIQGLSGGQFQRVQLARAMMDKPNLLLLDEATQRLDHVGIADFYHQIAAIRRDTNCAVLMVSHDLNVVMRQTDRVICLNTHICCQGKPDHGVPHRSISVSLGSAMRIWPCITISRMP</sequence>
<dbReference type="InterPro" id="IPR017871">
    <property type="entry name" value="ABC_transporter-like_CS"/>
</dbReference>
<name>A4BAY2_9GAMM</name>
<evidence type="ECO:0000256" key="4">
    <source>
        <dbReference type="ARBA" id="ARBA00022833"/>
    </source>
</evidence>
<gene>
    <name evidence="11" type="ORF">MED297_11285</name>
</gene>
<evidence type="ECO:0000259" key="10">
    <source>
        <dbReference type="PROSITE" id="PS50893"/>
    </source>
</evidence>
<dbReference type="GO" id="GO:0010043">
    <property type="term" value="P:response to zinc ion"/>
    <property type="evidence" value="ECO:0007669"/>
    <property type="project" value="TreeGrafter"/>
</dbReference>
<dbReference type="AlphaFoldDB" id="A4BAY2"/>
<keyword evidence="4" id="KW-0862">Zinc</keyword>